<evidence type="ECO:0000256" key="1">
    <source>
        <dbReference type="ARBA" id="ARBA00003257"/>
    </source>
</evidence>
<name>F1ADK6_CALSV</name>
<geneLocation type="mitochondrion" evidence="21"/>
<evidence type="ECO:0000256" key="6">
    <source>
        <dbReference type="ARBA" id="ARBA00022448"/>
    </source>
</evidence>
<evidence type="ECO:0000256" key="13">
    <source>
        <dbReference type="ARBA" id="ARBA00023027"/>
    </source>
</evidence>
<keyword evidence="11" id="KW-0249">Electron transport</keyword>
<keyword evidence="16 19" id="KW-0472">Membrane</keyword>
<dbReference type="AlphaFoldDB" id="F1ADK6"/>
<evidence type="ECO:0000256" key="9">
    <source>
        <dbReference type="ARBA" id="ARBA00022792"/>
    </source>
</evidence>
<feature type="transmembrane region" description="Helical" evidence="19">
    <location>
        <begin position="140"/>
        <end position="159"/>
    </location>
</feature>
<sequence>MVFSPLLGFYLMLIIVLLMVISMSSPFTMWVCLELNMLMFLPIMSSEPGLALENTLKYFLIQSFASILFLIGFIMATVFSSVLFFTSFMGLMLKLGAAPFHGWFISILKSSSMWVLMLLSTLQKCAPLIMTLSFNASPQILGLFLVANLMVAYFSLSASVTVNKVLALSSMVNLGWFFVSVQCSLKAFFSYFSIYAFLLFGVVSLCSKYSPTTFSSLNNMGMGDGAVLIFTFMSLGGLPPLLGFLGKLLVLKTTLIHMSLSLTLLLVYTSLMVLNIYISRLFFMLANGPSMKTGLGSHKMSAEAGMFGVSLGGFTMLMMIAI</sequence>
<feature type="transmembrane region" description="Helical" evidence="19">
    <location>
        <begin position="225"/>
        <end position="250"/>
    </location>
</feature>
<evidence type="ECO:0000256" key="14">
    <source>
        <dbReference type="ARBA" id="ARBA00023075"/>
    </source>
</evidence>
<comment type="catalytic activity">
    <reaction evidence="18">
        <text>a ubiquinone + NADH + 5 H(+)(in) = a ubiquinol + NAD(+) + 4 H(+)(out)</text>
        <dbReference type="Rhea" id="RHEA:29091"/>
        <dbReference type="Rhea" id="RHEA-COMP:9565"/>
        <dbReference type="Rhea" id="RHEA-COMP:9566"/>
        <dbReference type="ChEBI" id="CHEBI:15378"/>
        <dbReference type="ChEBI" id="CHEBI:16389"/>
        <dbReference type="ChEBI" id="CHEBI:17976"/>
        <dbReference type="ChEBI" id="CHEBI:57540"/>
        <dbReference type="ChEBI" id="CHEBI:57945"/>
        <dbReference type="EC" id="7.1.1.2"/>
    </reaction>
</comment>
<keyword evidence="6" id="KW-0813">Transport</keyword>
<feature type="transmembrane region" description="Helical" evidence="19">
    <location>
        <begin position="67"/>
        <end position="88"/>
    </location>
</feature>
<keyword evidence="13" id="KW-0520">NAD</keyword>
<dbReference type="Pfam" id="PF00361">
    <property type="entry name" value="Proton_antipo_M"/>
    <property type="match status" value="1"/>
</dbReference>
<evidence type="ECO:0000256" key="15">
    <source>
        <dbReference type="ARBA" id="ARBA00023128"/>
    </source>
</evidence>
<dbReference type="InterPro" id="IPR050175">
    <property type="entry name" value="Complex_I_Subunit_2"/>
</dbReference>
<organism evidence="21">
    <name type="scientific">Calanus sinicus</name>
    <name type="common">Copepod</name>
    <dbReference type="NCBI Taxonomy" id="114070"/>
    <lineage>
        <taxon>Eukaryota</taxon>
        <taxon>Metazoa</taxon>
        <taxon>Ecdysozoa</taxon>
        <taxon>Arthropoda</taxon>
        <taxon>Crustacea</taxon>
        <taxon>Multicrustacea</taxon>
        <taxon>Hexanauplia</taxon>
        <taxon>Copepoda</taxon>
        <taxon>Calanoida</taxon>
        <taxon>Calanidae</taxon>
        <taxon>Calanus</taxon>
    </lineage>
</organism>
<evidence type="ECO:0000256" key="19">
    <source>
        <dbReference type="SAM" id="Phobius"/>
    </source>
</evidence>
<feature type="domain" description="NADH:quinone oxidoreductase/Mrp antiporter transmembrane" evidence="20">
    <location>
        <begin position="81"/>
        <end position="271"/>
    </location>
</feature>
<evidence type="ECO:0000256" key="17">
    <source>
        <dbReference type="ARBA" id="ARBA00031028"/>
    </source>
</evidence>
<evidence type="ECO:0000256" key="2">
    <source>
        <dbReference type="ARBA" id="ARBA00004448"/>
    </source>
</evidence>
<dbReference type="PANTHER" id="PTHR46552:SF1">
    <property type="entry name" value="NADH-UBIQUINONE OXIDOREDUCTASE CHAIN 2"/>
    <property type="match status" value="1"/>
</dbReference>
<keyword evidence="9" id="KW-0999">Mitochondrion inner membrane</keyword>
<keyword evidence="14" id="KW-0830">Ubiquinone</keyword>
<dbReference type="GO" id="GO:0005743">
    <property type="term" value="C:mitochondrial inner membrane"/>
    <property type="evidence" value="ECO:0007669"/>
    <property type="project" value="UniProtKB-SubCell"/>
</dbReference>
<protein>
    <recommendedName>
        <fullName evidence="5">NADH-ubiquinone oxidoreductase chain 2</fullName>
        <ecNumber evidence="4">7.1.1.2</ecNumber>
    </recommendedName>
    <alternativeName>
        <fullName evidence="17">NADH dehydrogenase subunit 2</fullName>
    </alternativeName>
</protein>
<dbReference type="EC" id="7.1.1.2" evidence="4"/>
<gene>
    <name evidence="21" type="primary">ND2</name>
</gene>
<keyword evidence="10" id="KW-1278">Translocase</keyword>
<evidence type="ECO:0000256" key="12">
    <source>
        <dbReference type="ARBA" id="ARBA00022989"/>
    </source>
</evidence>
<feature type="transmembrane region" description="Helical" evidence="19">
    <location>
        <begin position="262"/>
        <end position="284"/>
    </location>
</feature>
<reference evidence="21" key="1">
    <citation type="journal article" date="2011" name="BMC Genomics">
        <title>Distinctive mitochondrial genome of Calanoid copepod Calanus sinicus with multiple large non-coding regions and reshuffled gene order: Useful molecular markers for phylogenetic and population studies.</title>
        <authorList>
            <person name="Wang M."/>
            <person name="Sun S."/>
            <person name="Li C."/>
            <person name="Shen X."/>
        </authorList>
    </citation>
    <scope>NUCLEOTIDE SEQUENCE</scope>
</reference>
<keyword evidence="12 19" id="KW-1133">Transmembrane helix</keyword>
<feature type="transmembrane region" description="Helical" evidence="19">
    <location>
        <begin position="100"/>
        <end position="119"/>
    </location>
</feature>
<evidence type="ECO:0000256" key="7">
    <source>
        <dbReference type="ARBA" id="ARBA00022660"/>
    </source>
</evidence>
<evidence type="ECO:0000256" key="11">
    <source>
        <dbReference type="ARBA" id="ARBA00022982"/>
    </source>
</evidence>
<comment type="function">
    <text evidence="1">Core subunit of the mitochondrial membrane respiratory chain NADH dehydrogenase (Complex I) that is believed to belong to the minimal assembly required for catalysis. Complex I functions in the transfer of electrons from NADH to the respiratory chain. The immediate electron acceptor for the enzyme is believed to be ubiquinone.</text>
</comment>
<evidence type="ECO:0000256" key="5">
    <source>
        <dbReference type="ARBA" id="ARBA00021008"/>
    </source>
</evidence>
<dbReference type="InterPro" id="IPR001750">
    <property type="entry name" value="ND/Mrp_TM"/>
</dbReference>
<dbReference type="GO" id="GO:0006120">
    <property type="term" value="P:mitochondrial electron transport, NADH to ubiquinone"/>
    <property type="evidence" value="ECO:0007669"/>
    <property type="project" value="TreeGrafter"/>
</dbReference>
<evidence type="ECO:0000256" key="4">
    <source>
        <dbReference type="ARBA" id="ARBA00012944"/>
    </source>
</evidence>
<evidence type="ECO:0000256" key="10">
    <source>
        <dbReference type="ARBA" id="ARBA00022967"/>
    </source>
</evidence>
<feature type="transmembrane region" description="Helical" evidence="19">
    <location>
        <begin position="6"/>
        <end position="33"/>
    </location>
</feature>
<proteinExistence type="inferred from homology"/>
<dbReference type="GO" id="GO:0008137">
    <property type="term" value="F:NADH dehydrogenase (ubiquinone) activity"/>
    <property type="evidence" value="ECO:0007669"/>
    <property type="project" value="UniProtKB-EC"/>
</dbReference>
<dbReference type="PANTHER" id="PTHR46552">
    <property type="entry name" value="NADH-UBIQUINONE OXIDOREDUCTASE CHAIN 2"/>
    <property type="match status" value="1"/>
</dbReference>
<evidence type="ECO:0000256" key="16">
    <source>
        <dbReference type="ARBA" id="ARBA00023136"/>
    </source>
</evidence>
<comment type="similarity">
    <text evidence="3">Belongs to the complex I subunit 2 family.</text>
</comment>
<evidence type="ECO:0000259" key="20">
    <source>
        <dbReference type="Pfam" id="PF00361"/>
    </source>
</evidence>
<feature type="transmembrane region" description="Helical" evidence="19">
    <location>
        <begin position="304"/>
        <end position="321"/>
    </location>
</feature>
<keyword evidence="8 19" id="KW-0812">Transmembrane</keyword>
<evidence type="ECO:0000313" key="21">
    <source>
        <dbReference type="EMBL" id="ADB43174.1"/>
    </source>
</evidence>
<comment type="subcellular location">
    <subcellularLocation>
        <location evidence="2">Mitochondrion inner membrane</location>
        <topology evidence="2">Multi-pass membrane protein</topology>
    </subcellularLocation>
</comment>
<feature type="transmembrane region" description="Helical" evidence="19">
    <location>
        <begin position="165"/>
        <end position="181"/>
    </location>
</feature>
<feature type="transmembrane region" description="Helical" evidence="19">
    <location>
        <begin position="188"/>
        <end position="205"/>
    </location>
</feature>
<accession>F1ADK6</accession>
<keyword evidence="7" id="KW-0679">Respiratory chain</keyword>
<evidence type="ECO:0000256" key="3">
    <source>
        <dbReference type="ARBA" id="ARBA00007012"/>
    </source>
</evidence>
<evidence type="ECO:0000256" key="8">
    <source>
        <dbReference type="ARBA" id="ARBA00022692"/>
    </source>
</evidence>
<evidence type="ECO:0000256" key="18">
    <source>
        <dbReference type="ARBA" id="ARBA00049551"/>
    </source>
</evidence>
<dbReference type="EMBL" id="GU355641">
    <property type="protein sequence ID" value="ADB43174.1"/>
    <property type="molecule type" value="Genomic_DNA"/>
</dbReference>
<keyword evidence="15 21" id="KW-0496">Mitochondrion</keyword>